<gene>
    <name evidence="2" type="ORF">Ae201684_013050</name>
</gene>
<keyword evidence="1" id="KW-0812">Transmembrane</keyword>
<proteinExistence type="predicted"/>
<dbReference type="InterPro" id="IPR006461">
    <property type="entry name" value="PLAC_motif_containing"/>
</dbReference>
<dbReference type="Proteomes" id="UP000481153">
    <property type="component" value="Unassembled WGS sequence"/>
</dbReference>
<dbReference type="Pfam" id="PF04749">
    <property type="entry name" value="PLAC8"/>
    <property type="match status" value="1"/>
</dbReference>
<dbReference type="EMBL" id="VJMJ01000166">
    <property type="protein sequence ID" value="KAF0729304.1"/>
    <property type="molecule type" value="Genomic_DNA"/>
</dbReference>
<protein>
    <recommendedName>
        <fullName evidence="4">PLAC8 family protein</fullName>
    </recommendedName>
</protein>
<reference evidence="2 3" key="1">
    <citation type="submission" date="2019-07" db="EMBL/GenBank/DDBJ databases">
        <title>Genomics analysis of Aphanomyces spp. identifies a new class of oomycete effector associated with host adaptation.</title>
        <authorList>
            <person name="Gaulin E."/>
        </authorList>
    </citation>
    <scope>NUCLEOTIDE SEQUENCE [LARGE SCALE GENOMIC DNA]</scope>
    <source>
        <strain evidence="2 3">ATCC 201684</strain>
    </source>
</reference>
<keyword evidence="1" id="KW-0472">Membrane</keyword>
<evidence type="ECO:0008006" key="4">
    <source>
        <dbReference type="Google" id="ProtNLM"/>
    </source>
</evidence>
<name>A0A6G0WPM2_9STRA</name>
<dbReference type="PANTHER" id="PTHR15907">
    <property type="entry name" value="DUF614 FAMILY PROTEIN-RELATED"/>
    <property type="match status" value="1"/>
</dbReference>
<evidence type="ECO:0000313" key="2">
    <source>
        <dbReference type="EMBL" id="KAF0729304.1"/>
    </source>
</evidence>
<organism evidence="2 3">
    <name type="scientific">Aphanomyces euteiches</name>
    <dbReference type="NCBI Taxonomy" id="100861"/>
    <lineage>
        <taxon>Eukaryota</taxon>
        <taxon>Sar</taxon>
        <taxon>Stramenopiles</taxon>
        <taxon>Oomycota</taxon>
        <taxon>Saprolegniomycetes</taxon>
        <taxon>Saprolegniales</taxon>
        <taxon>Verrucalvaceae</taxon>
        <taxon>Aphanomyces</taxon>
    </lineage>
</organism>
<keyword evidence="1" id="KW-1133">Transmembrane helix</keyword>
<dbReference type="AlphaFoldDB" id="A0A6G0WPM2"/>
<accession>A0A6G0WPM2</accession>
<feature type="transmembrane region" description="Helical" evidence="1">
    <location>
        <begin position="84"/>
        <end position="103"/>
    </location>
</feature>
<keyword evidence="3" id="KW-1185">Reference proteome</keyword>
<evidence type="ECO:0000313" key="3">
    <source>
        <dbReference type="Proteomes" id="UP000481153"/>
    </source>
</evidence>
<evidence type="ECO:0000256" key="1">
    <source>
        <dbReference type="SAM" id="Phobius"/>
    </source>
</evidence>
<sequence length="194" mass="21338">MQFKLGQVVETPVLERTERSATFMPGHVPFMPIVDNNGILVGEWQSSVYSAACDDKMYCCLTCFCPCVSLGQTMARVGSCGEGYVVMVSMFYLILIIFFAMWLAHLQDNVVLNVFFYLMVFIAVLTFLTTGAVVGFARAKIRSLFKIPGSEISDVISATFCSCCVLAQMAGHVQANTPGQCTLRFIDTLPGYDV</sequence>
<comment type="caution">
    <text evidence="2">The sequence shown here is derived from an EMBL/GenBank/DDBJ whole genome shotgun (WGS) entry which is preliminary data.</text>
</comment>
<dbReference type="VEuPathDB" id="FungiDB:AeMF1_018380"/>
<feature type="transmembrane region" description="Helical" evidence="1">
    <location>
        <begin position="115"/>
        <end position="137"/>
    </location>
</feature>
<dbReference type="NCBIfam" id="TIGR01571">
    <property type="entry name" value="A_thal_Cys_rich"/>
    <property type="match status" value="1"/>
</dbReference>